<proteinExistence type="predicted"/>
<protein>
    <submittedName>
        <fullName evidence="1">Uncharacterized protein</fullName>
    </submittedName>
</protein>
<keyword evidence="2" id="KW-1185">Reference proteome</keyword>
<evidence type="ECO:0000313" key="2">
    <source>
        <dbReference type="Proteomes" id="UP000183945"/>
    </source>
</evidence>
<dbReference type="Proteomes" id="UP000183945">
    <property type="component" value="Unassembled WGS sequence"/>
</dbReference>
<evidence type="ECO:0000313" key="1">
    <source>
        <dbReference type="EMBL" id="SHG38782.1"/>
    </source>
</evidence>
<organism evidence="1 2">
    <name type="scientific">Salegentibacter echinorum</name>
    <dbReference type="NCBI Taxonomy" id="1073325"/>
    <lineage>
        <taxon>Bacteria</taxon>
        <taxon>Pseudomonadati</taxon>
        <taxon>Bacteroidota</taxon>
        <taxon>Flavobacteriia</taxon>
        <taxon>Flavobacteriales</taxon>
        <taxon>Flavobacteriaceae</taxon>
        <taxon>Salegentibacter</taxon>
    </lineage>
</organism>
<reference evidence="2" key="1">
    <citation type="submission" date="2016-11" db="EMBL/GenBank/DDBJ databases">
        <authorList>
            <person name="Varghese N."/>
            <person name="Submissions S."/>
        </authorList>
    </citation>
    <scope>NUCLEOTIDE SEQUENCE [LARGE SCALE GENOMIC DNA]</scope>
    <source>
        <strain evidence="2">DSM 24579</strain>
    </source>
</reference>
<gene>
    <name evidence="1" type="ORF">SAMN05444483_11089</name>
</gene>
<dbReference type="EMBL" id="FQVT01000010">
    <property type="protein sequence ID" value="SHG38782.1"/>
    <property type="molecule type" value="Genomic_DNA"/>
</dbReference>
<accession>A0A1M5JDY8</accession>
<name>A0A1M5JDY8_SALEC</name>
<dbReference type="STRING" id="1073325.SAMN05444483_11089"/>
<sequence>MVLVQYYVNNILDFHSEPFDHGSKLAKVERLKNRSRILTKKPNSKREDSSPEASFRFVKYNFTYLRKDGNDDENFFFCFFFSLLI</sequence>
<dbReference type="AlphaFoldDB" id="A0A1M5JDY8"/>
<feature type="non-terminal residue" evidence="1">
    <location>
        <position position="85"/>
    </location>
</feature>